<protein>
    <submittedName>
        <fullName evidence="1">DUF3788 domain-containing protein</fullName>
    </submittedName>
</protein>
<dbReference type="InterPro" id="IPR024265">
    <property type="entry name" value="DUF3788"/>
</dbReference>
<dbReference type="AlphaFoldDB" id="A0A4V1K1T6"/>
<dbReference type="Pfam" id="PF12663">
    <property type="entry name" value="DUF3788"/>
    <property type="match status" value="1"/>
</dbReference>
<accession>A0A4V1K1T6</accession>
<dbReference type="OrthoDB" id="9090890at2"/>
<proteinExistence type="predicted"/>
<keyword evidence="2" id="KW-1185">Reference proteome</keyword>
<dbReference type="RefSeq" id="WP_128706392.1">
    <property type="nucleotide sequence ID" value="NZ_RLII01000029.1"/>
</dbReference>
<name>A0A4V1K1T6_9FIRM</name>
<dbReference type="EMBL" id="RLII01000029">
    <property type="protein sequence ID" value="RXE57919.1"/>
    <property type="molecule type" value="Genomic_DNA"/>
</dbReference>
<comment type="caution">
    <text evidence="1">The sequence shown here is derived from an EMBL/GenBank/DDBJ whole genome shotgun (WGS) entry which is preliminary data.</text>
</comment>
<sequence length="145" mass="16894">MQWSELFNIDHQPSYEDIKGFIGEREPLWSELLSYIELRYQVQPKMSYSKCSAQLGWNVKYQKSSKSLCTLYPMEGYFIALVVIGAKEQDEVELALETLTPYIQDLYRKTPFSCGGRWLMIQVKDESVLNDVKNLIAIRVKPKKS</sequence>
<gene>
    <name evidence="1" type="ORF">EFD62_14920</name>
</gene>
<evidence type="ECO:0000313" key="2">
    <source>
        <dbReference type="Proteomes" id="UP000289166"/>
    </source>
</evidence>
<organism evidence="1 2">
    <name type="scientific">Acetivibrio mesophilus</name>
    <dbReference type="NCBI Taxonomy" id="2487273"/>
    <lineage>
        <taxon>Bacteria</taxon>
        <taxon>Bacillati</taxon>
        <taxon>Bacillota</taxon>
        <taxon>Clostridia</taxon>
        <taxon>Eubacteriales</taxon>
        <taxon>Oscillospiraceae</taxon>
        <taxon>Acetivibrio</taxon>
    </lineage>
</organism>
<dbReference type="Proteomes" id="UP000289166">
    <property type="component" value="Unassembled WGS sequence"/>
</dbReference>
<evidence type="ECO:0000313" key="1">
    <source>
        <dbReference type="EMBL" id="RXE57919.1"/>
    </source>
</evidence>
<reference evidence="2" key="1">
    <citation type="submission" date="2018-11" db="EMBL/GenBank/DDBJ databases">
        <title>Genome sequencing of a novel mesophilic and cellulolytic organism within the genus Hungateiclostridium.</title>
        <authorList>
            <person name="Rettenmaier R."/>
            <person name="Liebl W."/>
            <person name="Zverlov V."/>
        </authorList>
    </citation>
    <scope>NUCLEOTIDE SEQUENCE [LARGE SCALE GENOMIC DNA]</scope>
    <source>
        <strain evidence="2">N2K1</strain>
    </source>
</reference>